<reference evidence="1" key="1">
    <citation type="submission" date="2018-04" db="EMBL/GenBank/DDBJ databases">
        <authorList>
            <person name="Go L.Y."/>
            <person name="Mitchell J.A."/>
        </authorList>
    </citation>
    <scope>NUCLEOTIDE SEQUENCE</scope>
    <source>
        <strain evidence="1">ARTV</strain>
    </source>
</reference>
<evidence type="ECO:0000313" key="1">
    <source>
        <dbReference type="EMBL" id="SSW95045.1"/>
    </source>
</evidence>
<organism evidence="1">
    <name type="scientific">Arsenophonus endosymbiont of Trialeurodes vaporariorum</name>
    <dbReference type="NCBI Taxonomy" id="235567"/>
    <lineage>
        <taxon>Bacteria</taxon>
        <taxon>Pseudomonadati</taxon>
        <taxon>Pseudomonadota</taxon>
        <taxon>Gammaproteobacteria</taxon>
        <taxon>Enterobacterales</taxon>
        <taxon>Morganellaceae</taxon>
        <taxon>Arsenophonus</taxon>
    </lineage>
</organism>
<name>A0A3B0LWQ3_9GAMM</name>
<gene>
    <name evidence="1" type="ORF">ARTV_0701</name>
</gene>
<protein>
    <submittedName>
        <fullName evidence="1">Uncharacterized protein</fullName>
    </submittedName>
</protein>
<sequence length="93" mass="11071">MNTADPKDDIYIDGTRFASQRRVNLDNKKIEWRLLEVNPYAHCYERVCIHNDPIRLAMNLISRHAIRNDANPNKTLELKYLAADRYETSNYRF</sequence>
<accession>A0A3B0LWQ3</accession>
<proteinExistence type="predicted"/>
<dbReference type="EMBL" id="UFQR01000002">
    <property type="protein sequence ID" value="SSW95045.1"/>
    <property type="molecule type" value="Genomic_DNA"/>
</dbReference>
<dbReference type="AlphaFoldDB" id="A0A3B0LWQ3"/>